<feature type="transmembrane region" description="Helical" evidence="1">
    <location>
        <begin position="192"/>
        <end position="210"/>
    </location>
</feature>
<evidence type="ECO:0000256" key="1">
    <source>
        <dbReference type="SAM" id="Phobius"/>
    </source>
</evidence>
<evidence type="ECO:0000313" key="3">
    <source>
        <dbReference type="Proteomes" id="UP000034536"/>
    </source>
</evidence>
<feature type="transmembrane region" description="Helical" evidence="1">
    <location>
        <begin position="143"/>
        <end position="163"/>
    </location>
</feature>
<feature type="transmembrane region" description="Helical" evidence="1">
    <location>
        <begin position="359"/>
        <end position="378"/>
    </location>
</feature>
<organism evidence="2 3">
    <name type="scientific">Candidatus Roizmanbacteria bacterium GW2011_GWA2_35_8</name>
    <dbReference type="NCBI Taxonomy" id="1618479"/>
    <lineage>
        <taxon>Bacteria</taxon>
        <taxon>Candidatus Roizmaniibacteriota</taxon>
    </lineage>
</organism>
<proteinExistence type="predicted"/>
<name>A0A0G0G577_9BACT</name>
<dbReference type="AlphaFoldDB" id="A0A0G0G577"/>
<keyword evidence="1" id="KW-0472">Membrane</keyword>
<dbReference type="EMBL" id="LBQX01000011">
    <property type="protein sequence ID" value="KKP86902.1"/>
    <property type="molecule type" value="Genomic_DNA"/>
</dbReference>
<feature type="transmembrane region" description="Helical" evidence="1">
    <location>
        <begin position="263"/>
        <end position="286"/>
    </location>
</feature>
<protein>
    <recommendedName>
        <fullName evidence="4">Glycosyltransferase RgtA/B/C/D-like domain-containing protein</fullName>
    </recommendedName>
</protein>
<sequence length="424" mass="49410">MSNYLKKTAITFLILFSLFIFGLFLASLIPSSLLKTNITQSLVTLKNEGTYPSIGPVWRSIVLDNYTDPLILNTAYSVDSTDSLKSSLLNYRYMESSNQFNQIINLEKTVLDRAPFKVAYERYWHGYLVYLRPLLSLFSYNQIRLIISFFLYSSFIGLSIMIWKKTGLLKALIFIVSLLAVDFFHIGKSIQFSNVFLVGIFSSICLLTIYKKRFDTFNIFFIAGALTSFFDLLTTPLISLGILLVTEAFLEDSHWIRVIKNSFFWSVGYLSLWASKWLIVTFFYAPGSIFTSFDQVINRTIVKPDPNFSYLRTLQLNVFQMIGYHKSNKIFFLLIFLIAIFFVIKFFKIDSRVIKKIIPWILIGVIPYLWYMIAANHSYLHCWYTYRNQFMSIAAGFMIVYELTNVRFKKPASNRNDKRLNKIN</sequence>
<dbReference type="Proteomes" id="UP000034536">
    <property type="component" value="Unassembled WGS sequence"/>
</dbReference>
<evidence type="ECO:0008006" key="4">
    <source>
        <dbReference type="Google" id="ProtNLM"/>
    </source>
</evidence>
<gene>
    <name evidence="2" type="ORF">UR89_C0011G0005</name>
</gene>
<accession>A0A0G0G577</accession>
<feature type="transmembrane region" description="Helical" evidence="1">
    <location>
        <begin position="330"/>
        <end position="347"/>
    </location>
</feature>
<keyword evidence="1" id="KW-0812">Transmembrane</keyword>
<feature type="transmembrane region" description="Helical" evidence="1">
    <location>
        <begin position="217"/>
        <end position="243"/>
    </location>
</feature>
<feature type="transmembrane region" description="Helical" evidence="1">
    <location>
        <begin position="12"/>
        <end position="33"/>
    </location>
</feature>
<reference evidence="2 3" key="1">
    <citation type="journal article" date="2015" name="Nature">
        <title>rRNA introns, odd ribosomes, and small enigmatic genomes across a large radiation of phyla.</title>
        <authorList>
            <person name="Brown C.T."/>
            <person name="Hug L.A."/>
            <person name="Thomas B.C."/>
            <person name="Sharon I."/>
            <person name="Castelle C.J."/>
            <person name="Singh A."/>
            <person name="Wilkins M.J."/>
            <person name="Williams K.H."/>
            <person name="Banfield J.F."/>
        </authorList>
    </citation>
    <scope>NUCLEOTIDE SEQUENCE [LARGE SCALE GENOMIC DNA]</scope>
</reference>
<feature type="transmembrane region" description="Helical" evidence="1">
    <location>
        <begin position="168"/>
        <end position="186"/>
    </location>
</feature>
<comment type="caution">
    <text evidence="2">The sequence shown here is derived from an EMBL/GenBank/DDBJ whole genome shotgun (WGS) entry which is preliminary data.</text>
</comment>
<evidence type="ECO:0000313" key="2">
    <source>
        <dbReference type="EMBL" id="KKP86902.1"/>
    </source>
</evidence>
<keyword evidence="1" id="KW-1133">Transmembrane helix</keyword>